<evidence type="ECO:0000313" key="1">
    <source>
        <dbReference type="EMBL" id="QEG01400.1"/>
    </source>
</evidence>
<sequence length="164" mass="18413">MISKPHALGRCAWIWLPRRCCCYALGMFAWLKKFVSGPASPIASSGSSRAAPPSDLRQTLQVATVWQVVDRFLTQNPAPTPLGVQALVDAGAANLLDASELIQVCEKIQEHGYQFPINPTLINELKQPELLEFLRWHQQHDVEPEYYANEATIRELIERFRASG</sequence>
<dbReference type="EMBL" id="CP036264">
    <property type="protein sequence ID" value="QEG01400.1"/>
    <property type="molecule type" value="Genomic_DNA"/>
</dbReference>
<dbReference type="Proteomes" id="UP000321353">
    <property type="component" value="Chromosome"/>
</dbReference>
<accession>A0A5B9MLW0</accession>
<dbReference type="RefSeq" id="WP_147870481.1">
    <property type="nucleotide sequence ID" value="NZ_CP036264.1"/>
</dbReference>
<gene>
    <name evidence="1" type="ORF">Mal15_54760</name>
</gene>
<dbReference type="KEGG" id="smam:Mal15_54760"/>
<proteinExistence type="predicted"/>
<protein>
    <submittedName>
        <fullName evidence="1">Uncharacterized protein</fullName>
    </submittedName>
</protein>
<organism evidence="1 2">
    <name type="scientific">Stieleria maiorica</name>
    <dbReference type="NCBI Taxonomy" id="2795974"/>
    <lineage>
        <taxon>Bacteria</taxon>
        <taxon>Pseudomonadati</taxon>
        <taxon>Planctomycetota</taxon>
        <taxon>Planctomycetia</taxon>
        <taxon>Pirellulales</taxon>
        <taxon>Pirellulaceae</taxon>
        <taxon>Stieleria</taxon>
    </lineage>
</organism>
<name>A0A5B9MLW0_9BACT</name>
<dbReference type="AlphaFoldDB" id="A0A5B9MLW0"/>
<reference evidence="1 2" key="1">
    <citation type="submission" date="2019-02" db="EMBL/GenBank/DDBJ databases">
        <title>Planctomycetal bacteria perform biofilm scaping via a novel small molecule.</title>
        <authorList>
            <person name="Jeske O."/>
            <person name="Boedeker C."/>
            <person name="Wiegand S."/>
            <person name="Breitling P."/>
            <person name="Kallscheuer N."/>
            <person name="Jogler M."/>
            <person name="Rohde M."/>
            <person name="Petersen J."/>
            <person name="Medema M.H."/>
            <person name="Surup F."/>
            <person name="Jogler C."/>
        </authorList>
    </citation>
    <scope>NUCLEOTIDE SEQUENCE [LARGE SCALE GENOMIC DNA]</scope>
    <source>
        <strain evidence="1 2">Mal15</strain>
    </source>
</reference>
<evidence type="ECO:0000313" key="2">
    <source>
        <dbReference type="Proteomes" id="UP000321353"/>
    </source>
</evidence>
<keyword evidence="2" id="KW-1185">Reference proteome</keyword>